<keyword evidence="12" id="KW-0325">Glycoprotein</keyword>
<feature type="transmembrane region" description="Helical" evidence="15">
    <location>
        <begin position="40"/>
        <end position="59"/>
    </location>
</feature>
<evidence type="ECO:0000256" key="6">
    <source>
        <dbReference type="ARBA" id="ARBA00022692"/>
    </source>
</evidence>
<dbReference type="Gene3D" id="3.40.50.80">
    <property type="entry name" value="Nucleotide-binding domain of ferredoxin-NADP reductase (FNR) module"/>
    <property type="match status" value="1"/>
</dbReference>
<dbReference type="GO" id="GO:0006879">
    <property type="term" value="P:intracellular iron ion homeostasis"/>
    <property type="evidence" value="ECO:0007669"/>
    <property type="project" value="TreeGrafter"/>
</dbReference>
<dbReference type="PANTHER" id="PTHR32361:SF9">
    <property type="entry name" value="FERRIC REDUCTASE TRANSMEMBRANE COMPONENT 3-RELATED"/>
    <property type="match status" value="1"/>
</dbReference>
<dbReference type="CDD" id="cd06186">
    <property type="entry name" value="NOX_Duox_like_FAD_NADP"/>
    <property type="match status" value="1"/>
</dbReference>
<gene>
    <name evidence="17" type="ORF">GSI_13822</name>
</gene>
<keyword evidence="7" id="KW-0249">Electron transport</keyword>
<keyword evidence="6 15" id="KW-0812">Transmembrane</keyword>
<evidence type="ECO:0000256" key="3">
    <source>
        <dbReference type="ARBA" id="ARBA00012668"/>
    </source>
</evidence>
<evidence type="ECO:0000313" key="18">
    <source>
        <dbReference type="Proteomes" id="UP000230002"/>
    </source>
</evidence>
<keyword evidence="5" id="KW-1003">Cell membrane</keyword>
<reference evidence="17 18" key="1">
    <citation type="journal article" date="2015" name="Sci. Rep.">
        <title>Chromosome-level genome map provides insights into diverse defense mechanisms in the medicinal fungus Ganoderma sinense.</title>
        <authorList>
            <person name="Zhu Y."/>
            <person name="Xu J."/>
            <person name="Sun C."/>
            <person name="Zhou S."/>
            <person name="Xu H."/>
            <person name="Nelson D.R."/>
            <person name="Qian J."/>
            <person name="Song J."/>
            <person name="Luo H."/>
            <person name="Xiang L."/>
            <person name="Li Y."/>
            <person name="Xu Z."/>
            <person name="Ji A."/>
            <person name="Wang L."/>
            <person name="Lu S."/>
            <person name="Hayward A."/>
            <person name="Sun W."/>
            <person name="Li X."/>
            <person name="Schwartz D.C."/>
            <person name="Wang Y."/>
            <person name="Chen S."/>
        </authorList>
    </citation>
    <scope>NUCLEOTIDE SEQUENCE [LARGE SCALE GENOMIC DNA]</scope>
    <source>
        <strain evidence="17 18">ZZ0214-1</strain>
    </source>
</reference>
<evidence type="ECO:0000256" key="9">
    <source>
        <dbReference type="ARBA" id="ARBA00023002"/>
    </source>
</evidence>
<keyword evidence="10" id="KW-0406">Ion transport</keyword>
<feature type="domain" description="FAD-binding FR-type" evidence="16">
    <location>
        <begin position="411"/>
        <end position="540"/>
    </location>
</feature>
<dbReference type="InterPro" id="IPR013112">
    <property type="entry name" value="FAD-bd_8"/>
</dbReference>
<evidence type="ECO:0000259" key="16">
    <source>
        <dbReference type="PROSITE" id="PS51384"/>
    </source>
</evidence>
<dbReference type="EC" id="1.16.1.9" evidence="3"/>
<dbReference type="GO" id="GO:0005886">
    <property type="term" value="C:plasma membrane"/>
    <property type="evidence" value="ECO:0007669"/>
    <property type="project" value="UniProtKB-SubCell"/>
</dbReference>
<feature type="transmembrane region" description="Helical" evidence="15">
    <location>
        <begin position="293"/>
        <end position="310"/>
    </location>
</feature>
<evidence type="ECO:0000256" key="15">
    <source>
        <dbReference type="SAM" id="Phobius"/>
    </source>
</evidence>
<dbReference type="EMBL" id="AYKW01000067">
    <property type="protein sequence ID" value="PIL24071.1"/>
    <property type="molecule type" value="Genomic_DNA"/>
</dbReference>
<dbReference type="InterPro" id="IPR039261">
    <property type="entry name" value="FNR_nucleotide-bd"/>
</dbReference>
<evidence type="ECO:0000256" key="2">
    <source>
        <dbReference type="ARBA" id="ARBA00006278"/>
    </source>
</evidence>
<evidence type="ECO:0000313" key="17">
    <source>
        <dbReference type="EMBL" id="PIL24071.1"/>
    </source>
</evidence>
<feature type="transmembrane region" description="Helical" evidence="15">
    <location>
        <begin position="266"/>
        <end position="286"/>
    </location>
</feature>
<comment type="catalytic activity">
    <reaction evidence="13">
        <text>2 a Fe(II)-siderophore + NADP(+) + H(+) = 2 a Fe(III)-siderophore + NADPH</text>
        <dbReference type="Rhea" id="RHEA:28795"/>
        <dbReference type="Rhea" id="RHEA-COMP:11342"/>
        <dbReference type="Rhea" id="RHEA-COMP:11344"/>
        <dbReference type="ChEBI" id="CHEBI:15378"/>
        <dbReference type="ChEBI" id="CHEBI:29033"/>
        <dbReference type="ChEBI" id="CHEBI:29034"/>
        <dbReference type="ChEBI" id="CHEBI:57783"/>
        <dbReference type="ChEBI" id="CHEBI:58349"/>
        <dbReference type="EC" id="1.16.1.9"/>
    </reaction>
</comment>
<feature type="transmembrane region" description="Helical" evidence="15">
    <location>
        <begin position="316"/>
        <end position="333"/>
    </location>
</feature>
<feature type="compositionally biased region" description="Polar residues" evidence="14">
    <location>
        <begin position="814"/>
        <end position="831"/>
    </location>
</feature>
<dbReference type="GO" id="GO:0015677">
    <property type="term" value="P:copper ion import"/>
    <property type="evidence" value="ECO:0007669"/>
    <property type="project" value="TreeGrafter"/>
</dbReference>
<keyword evidence="8 15" id="KW-1133">Transmembrane helix</keyword>
<sequence length="1009" mass="112587">MASTTPVSRPANPTSPAYSDDLEFVTAYLAVRALSDSSRVYAYLLWIVLGAFLLFWSLFHHLHLRGGYLGALWSKWALRRRTWRKKHALALAKANGQPHRQPYSFPSNAQMFIVVLVFVVALALSFVGPDNFAPGSYFWTLSQYPYATTSGFAKREYTIDQFMQYAPQYTIPKAWWTMGDRTGLIAFALFPLCVLFAMKSPPFAILSLSFTVQVFCDKLMLLHKATAWLIYLLTVLHVAFWSVQLLMDHRDGKVAYTLAWQYEKFLFAWTAFGCMTMVFLLSIAPMRKKHYEAFWFLHVLFVPLTIVMSALHHPPVWWWCWAALGIWIGERCWRFTWWLYINGFVGGKSSAPSNKLRDSGSHDKKFAHFQPPKAEGISPYAATPMSASSLGISHYPPNVQLPGLGVSLPTDYVPPPGFVHAELLPGRTVRLRIVTPGYLTWAPGQHFLISIPAITRFTSHPFTTASICDEQNQYDDGRVLVFLIRAKGGWTKDLWDTIAIMHARGQQFVRDEKPPPCEMPGRGVLLRACVDGPFGSSARASWGDYSSVLIVAGGSGVSYGLSVLQYICLCMAGRDGRFLGGRSGGYGQRGYKTNRVRFVWLVREFGHIQWCAPILRKCMEVVGPSELQIDIFVTNVRPEAGPNRPASPSRISFAPLPMNRMADLEPPRPGFARPESRASLSSEESAEHEDGDLDLSYYTDMVQDRGELGHEEHVLDLTNWEGDDDTHLPGEAQFHLSIKKEGRWRRVFSRRHSSSGSPRSEKPGQGLLHADLDGPLASPSTVQLVKKRDPSVQPPPIITNLPPPLRPSVDGISASRSSVDTATLRQSQSTEGRPDSYASLKTPNSAMPLLDSARSPLSPMPPSSSISSTSLGKKRFSQLSHISEQGSTFHMPRSLSRLSQWTDTDTFAALVPRGEVESVREQLKLNLDEREAEDVGVMAEHARPGKPKFDRILADEVERAKGAIAVACCGPTSLDAVMRKVIAAQIDPQRVRRGDMRGSIALFSEEFSY</sequence>
<evidence type="ECO:0000256" key="8">
    <source>
        <dbReference type="ARBA" id="ARBA00022989"/>
    </source>
</evidence>
<dbReference type="InterPro" id="IPR013121">
    <property type="entry name" value="Fe_red_NAD-bd_6"/>
</dbReference>
<dbReference type="InterPro" id="IPR017927">
    <property type="entry name" value="FAD-bd_FR_type"/>
</dbReference>
<dbReference type="SFLD" id="SFLDG01168">
    <property type="entry name" value="Ferric_reductase_subgroup_(FRE"/>
    <property type="match status" value="1"/>
</dbReference>
<evidence type="ECO:0000256" key="14">
    <source>
        <dbReference type="SAM" id="MobiDB-lite"/>
    </source>
</evidence>
<keyword evidence="11 15" id="KW-0472">Membrane</keyword>
<comment type="caution">
    <text evidence="17">The sequence shown here is derived from an EMBL/GenBank/DDBJ whole genome shotgun (WGS) entry which is preliminary data.</text>
</comment>
<feature type="compositionally biased region" description="Low complexity" evidence="14">
    <location>
        <begin position="852"/>
        <end position="870"/>
    </location>
</feature>
<dbReference type="Proteomes" id="UP000230002">
    <property type="component" value="Unassembled WGS sequence"/>
</dbReference>
<keyword evidence="9" id="KW-0560">Oxidoreductase</keyword>
<evidence type="ECO:0000256" key="4">
    <source>
        <dbReference type="ARBA" id="ARBA00022448"/>
    </source>
</evidence>
<evidence type="ECO:0000256" key="1">
    <source>
        <dbReference type="ARBA" id="ARBA00004651"/>
    </source>
</evidence>
<keyword evidence="4" id="KW-0813">Transport</keyword>
<comment type="similarity">
    <text evidence="2">Belongs to the ferric reductase (FRE) family.</text>
</comment>
<dbReference type="Pfam" id="PF08030">
    <property type="entry name" value="NAD_binding_6"/>
    <property type="match status" value="1"/>
</dbReference>
<evidence type="ECO:0000256" key="7">
    <source>
        <dbReference type="ARBA" id="ARBA00022982"/>
    </source>
</evidence>
<evidence type="ECO:0000256" key="12">
    <source>
        <dbReference type="ARBA" id="ARBA00023180"/>
    </source>
</evidence>
<proteinExistence type="inferred from homology"/>
<dbReference type="SFLD" id="SFLDS00052">
    <property type="entry name" value="Ferric_Reductase_Domain"/>
    <property type="match status" value="1"/>
</dbReference>
<dbReference type="GO" id="GO:0052851">
    <property type="term" value="F:ferric-chelate reductase (NADPH) activity"/>
    <property type="evidence" value="ECO:0007669"/>
    <property type="project" value="UniProtKB-EC"/>
</dbReference>
<protein>
    <recommendedName>
        <fullName evidence="3">ferric-chelate reductase (NADPH)</fullName>
        <ecNumber evidence="3">1.16.1.9</ecNumber>
    </recommendedName>
</protein>
<feature type="compositionally biased region" description="Pro residues" evidence="14">
    <location>
        <begin position="792"/>
        <end position="806"/>
    </location>
</feature>
<feature type="transmembrane region" description="Helical" evidence="15">
    <location>
        <begin position="184"/>
        <end position="216"/>
    </location>
</feature>
<feature type="compositionally biased region" description="Acidic residues" evidence="14">
    <location>
        <begin position="684"/>
        <end position="693"/>
    </location>
</feature>
<evidence type="ECO:0000256" key="13">
    <source>
        <dbReference type="ARBA" id="ARBA00048483"/>
    </source>
</evidence>
<dbReference type="Pfam" id="PF01794">
    <property type="entry name" value="Ferric_reduct"/>
    <property type="match status" value="1"/>
</dbReference>
<dbReference type="GO" id="GO:0006826">
    <property type="term" value="P:iron ion transport"/>
    <property type="evidence" value="ECO:0007669"/>
    <property type="project" value="TreeGrafter"/>
</dbReference>
<dbReference type="InterPro" id="IPR013130">
    <property type="entry name" value="Fe3_Rdtase_TM_dom"/>
</dbReference>
<feature type="transmembrane region" description="Helical" evidence="15">
    <location>
        <begin position="109"/>
        <end position="128"/>
    </location>
</feature>
<keyword evidence="18" id="KW-1185">Reference proteome</keyword>
<dbReference type="AlphaFoldDB" id="A0A2G8RRF6"/>
<name>A0A2G8RRF6_9APHY</name>
<evidence type="ECO:0000256" key="11">
    <source>
        <dbReference type="ARBA" id="ARBA00023136"/>
    </source>
</evidence>
<evidence type="ECO:0000256" key="5">
    <source>
        <dbReference type="ARBA" id="ARBA00022475"/>
    </source>
</evidence>
<dbReference type="Pfam" id="PF08022">
    <property type="entry name" value="FAD_binding_8"/>
    <property type="match status" value="1"/>
</dbReference>
<evidence type="ECO:0000256" key="10">
    <source>
        <dbReference type="ARBA" id="ARBA00023065"/>
    </source>
</evidence>
<feature type="region of interest" description="Disordered" evidence="14">
    <location>
        <begin position="748"/>
        <end position="872"/>
    </location>
</feature>
<dbReference type="InterPro" id="IPR051410">
    <property type="entry name" value="Ferric/Cupric_Reductase"/>
</dbReference>
<feature type="region of interest" description="Disordered" evidence="14">
    <location>
        <begin position="662"/>
        <end position="695"/>
    </location>
</feature>
<dbReference type="PROSITE" id="PS51384">
    <property type="entry name" value="FAD_FR"/>
    <property type="match status" value="1"/>
</dbReference>
<dbReference type="SUPFAM" id="SSF63380">
    <property type="entry name" value="Riboflavin synthase domain-like"/>
    <property type="match status" value="1"/>
</dbReference>
<dbReference type="STRING" id="1077348.A0A2G8RRF6"/>
<feature type="transmembrane region" description="Helical" evidence="15">
    <location>
        <begin position="228"/>
        <end position="246"/>
    </location>
</feature>
<dbReference type="PANTHER" id="PTHR32361">
    <property type="entry name" value="FERRIC/CUPRIC REDUCTASE TRANSMEMBRANE COMPONENT"/>
    <property type="match status" value="1"/>
</dbReference>
<accession>A0A2G8RRF6</accession>
<dbReference type="InterPro" id="IPR017938">
    <property type="entry name" value="Riboflavin_synthase-like_b-brl"/>
</dbReference>
<organism evidence="17 18">
    <name type="scientific">Ganoderma sinense ZZ0214-1</name>
    <dbReference type="NCBI Taxonomy" id="1077348"/>
    <lineage>
        <taxon>Eukaryota</taxon>
        <taxon>Fungi</taxon>
        <taxon>Dikarya</taxon>
        <taxon>Basidiomycota</taxon>
        <taxon>Agaricomycotina</taxon>
        <taxon>Agaricomycetes</taxon>
        <taxon>Polyporales</taxon>
        <taxon>Polyporaceae</taxon>
        <taxon>Ganoderma</taxon>
    </lineage>
</organism>
<dbReference type="OrthoDB" id="10006946at2759"/>
<comment type="subcellular location">
    <subcellularLocation>
        <location evidence="1">Cell membrane</location>
        <topology evidence="1">Multi-pass membrane protein</topology>
    </subcellularLocation>
</comment>